<evidence type="ECO:0000313" key="3">
    <source>
        <dbReference type="Proteomes" id="UP000029738"/>
    </source>
</evidence>
<comment type="caution">
    <text evidence="2">The sequence shown here is derived from an EMBL/GenBank/DDBJ whole genome shotgun (WGS) entry which is preliminary data.</text>
</comment>
<dbReference type="EMBL" id="JHEG04000001">
    <property type="protein sequence ID" value="KAF3885742.1"/>
    <property type="molecule type" value="Genomic_DNA"/>
</dbReference>
<reference evidence="2" key="1">
    <citation type="journal article" date="2015" name="Genome Announc.">
        <title>Draft Genome Sequence of Tolypothrix boutellei Strain VB521301.</title>
        <authorList>
            <person name="Chandrababunaidu M.M."/>
            <person name="Singh D."/>
            <person name="Sen D."/>
            <person name="Bhan S."/>
            <person name="Das S."/>
            <person name="Gupta A."/>
            <person name="Adhikary S.P."/>
            <person name="Tripathy S."/>
        </authorList>
    </citation>
    <scope>NUCLEOTIDE SEQUENCE</scope>
    <source>
        <strain evidence="2">VB521301</strain>
    </source>
</reference>
<evidence type="ECO:0000313" key="1">
    <source>
        <dbReference type="EMBL" id="KAF3885742.1"/>
    </source>
</evidence>
<dbReference type="RefSeq" id="WP_137986435.1">
    <property type="nucleotide sequence ID" value="NZ_JHEG04000001.1"/>
</dbReference>
<organism evidence="2">
    <name type="scientific">Tolypothrix bouteillei VB521301</name>
    <dbReference type="NCBI Taxonomy" id="1479485"/>
    <lineage>
        <taxon>Bacteria</taxon>
        <taxon>Bacillati</taxon>
        <taxon>Cyanobacteriota</taxon>
        <taxon>Cyanophyceae</taxon>
        <taxon>Nostocales</taxon>
        <taxon>Tolypothrichaceae</taxon>
        <taxon>Tolypothrix</taxon>
    </lineage>
</organism>
<dbReference type="Proteomes" id="UP000029738">
    <property type="component" value="Unassembled WGS sequence"/>
</dbReference>
<evidence type="ECO:0000313" key="2">
    <source>
        <dbReference type="EMBL" id="KIE08313.1"/>
    </source>
</evidence>
<keyword evidence="3" id="KW-1185">Reference proteome</keyword>
<reference evidence="1" key="2">
    <citation type="submission" date="2019-11" db="EMBL/GenBank/DDBJ databases">
        <title>Improved Assembly of Tolypothrix boutellei genome.</title>
        <authorList>
            <person name="Sarangi A.N."/>
            <person name="Mukherjee M."/>
            <person name="Ghosh S."/>
            <person name="Singh D."/>
            <person name="Das A."/>
            <person name="Kant S."/>
            <person name="Prusty A."/>
            <person name="Tripathy S."/>
        </authorList>
    </citation>
    <scope>NUCLEOTIDE SEQUENCE</scope>
    <source>
        <strain evidence="1">VB521301</strain>
    </source>
</reference>
<dbReference type="EMBL" id="JHEG02000058">
    <property type="protein sequence ID" value="KIE08313.1"/>
    <property type="molecule type" value="Genomic_DNA"/>
</dbReference>
<accession>A0A0C1QX58</accession>
<dbReference type="OrthoDB" id="285731at2"/>
<proteinExistence type="predicted"/>
<name>A0A0C1QX58_9CYAN</name>
<protein>
    <submittedName>
        <fullName evidence="2">Uncharacterized protein</fullName>
    </submittedName>
</protein>
<dbReference type="AlphaFoldDB" id="A0A0C1QX58"/>
<gene>
    <name evidence="2" type="ORF">DA73_0227215</name>
    <name evidence="1" type="ORF">DA73_0400009910</name>
</gene>
<sequence>MVKPSQLRLRERNIVFYKASVLLALGDRRSLQDAEMKLVRFFTHKLAERSVSTLFFENRLAVTFDNWSLYIYLNSEPEVLKESQEIASTFAHNHPDRAVIATCKSRFEISSDSDPSMAHFNDYILVVEQLSELPGAFVFEHATQEFM</sequence>